<evidence type="ECO:0000313" key="4">
    <source>
        <dbReference type="Proteomes" id="UP000321393"/>
    </source>
</evidence>
<evidence type="ECO:0000256" key="1">
    <source>
        <dbReference type="SAM" id="MobiDB-lite"/>
    </source>
</evidence>
<reference evidence="4 5" key="1">
    <citation type="submission" date="2019-08" db="EMBL/GenBank/DDBJ databases">
        <title>Draft genome sequences of two oriental melons (Cucumis melo L. var makuwa).</title>
        <authorList>
            <person name="Kwon S.-Y."/>
        </authorList>
    </citation>
    <scope>NUCLEOTIDE SEQUENCE [LARGE SCALE GENOMIC DNA]</scope>
    <source>
        <strain evidence="5">cv. Chang Bougi</strain>
        <strain evidence="4">cv. SW 3</strain>
        <tissue evidence="3">Leaf</tissue>
    </source>
</reference>
<name>A0A5D3C7C2_CUCMM</name>
<evidence type="ECO:0000313" key="2">
    <source>
        <dbReference type="EMBL" id="KAA0050653.1"/>
    </source>
</evidence>
<evidence type="ECO:0000313" key="3">
    <source>
        <dbReference type="EMBL" id="TYK07781.1"/>
    </source>
</evidence>
<dbReference type="Proteomes" id="UP000321393">
    <property type="component" value="Unassembled WGS sequence"/>
</dbReference>
<proteinExistence type="predicted"/>
<evidence type="ECO:0000313" key="5">
    <source>
        <dbReference type="Proteomes" id="UP000321947"/>
    </source>
</evidence>
<dbReference type="EMBL" id="SSTD01013081">
    <property type="protein sequence ID" value="TYK07781.1"/>
    <property type="molecule type" value="Genomic_DNA"/>
</dbReference>
<sequence>MRLVDFEFKRRFGFCWFKIRKRKEKNNIGYLFVFKNGHWDPCTFKPSSSSLRKKRKTLIFLNPNPSPLATAAAPTPSQPPCSFDRRRKWIASRAPSSATRAISVRSHSSGSHRRSAAFRHNSSLTVARQAIGRAGRRQALAALVVANTQTRKLEPRPPQVRLHSRMKPTRPALPHLHSRVKLTRPARPRLHRSRVILHIVEFLHLKTYSLQPRPPTSLLGKRDFAVRTRLSKSPWCMLAYPIRVVPACVSFGITTFFRTAQSDGTANQIVLGVPLGSPKTSYVPPGSHIARIRERASYWAGAEVRAKASWRATKSDRGEP</sequence>
<dbReference type="Proteomes" id="UP000321947">
    <property type="component" value="Unassembled WGS sequence"/>
</dbReference>
<comment type="caution">
    <text evidence="3">The sequence shown here is derived from an EMBL/GenBank/DDBJ whole genome shotgun (WGS) entry which is preliminary data.</text>
</comment>
<organism evidence="3 5">
    <name type="scientific">Cucumis melo var. makuwa</name>
    <name type="common">Oriental melon</name>
    <dbReference type="NCBI Taxonomy" id="1194695"/>
    <lineage>
        <taxon>Eukaryota</taxon>
        <taxon>Viridiplantae</taxon>
        <taxon>Streptophyta</taxon>
        <taxon>Embryophyta</taxon>
        <taxon>Tracheophyta</taxon>
        <taxon>Spermatophyta</taxon>
        <taxon>Magnoliopsida</taxon>
        <taxon>eudicotyledons</taxon>
        <taxon>Gunneridae</taxon>
        <taxon>Pentapetalae</taxon>
        <taxon>rosids</taxon>
        <taxon>fabids</taxon>
        <taxon>Cucurbitales</taxon>
        <taxon>Cucurbitaceae</taxon>
        <taxon>Benincaseae</taxon>
        <taxon>Cucumis</taxon>
    </lineage>
</organism>
<gene>
    <name evidence="3" type="ORF">E5676_scaffold1737G00630</name>
    <name evidence="2" type="ORF">E6C27_scaffold673G001300</name>
</gene>
<feature type="compositionally biased region" description="Low complexity" evidence="1">
    <location>
        <begin position="100"/>
        <end position="109"/>
    </location>
</feature>
<dbReference type="EMBL" id="SSTE01011804">
    <property type="protein sequence ID" value="KAA0050653.1"/>
    <property type="molecule type" value="Genomic_DNA"/>
</dbReference>
<dbReference type="AlphaFoldDB" id="A0A5D3C7C2"/>
<feature type="region of interest" description="Disordered" evidence="1">
    <location>
        <begin position="93"/>
        <end position="121"/>
    </location>
</feature>
<accession>A0A5D3C7C2</accession>
<protein>
    <submittedName>
        <fullName evidence="3">Uncharacterized protein</fullName>
    </submittedName>
</protein>